<organism evidence="3 4">
    <name type="scientific">Hallerella succinigenes</name>
    <dbReference type="NCBI Taxonomy" id="1896222"/>
    <lineage>
        <taxon>Bacteria</taxon>
        <taxon>Pseudomonadati</taxon>
        <taxon>Fibrobacterota</taxon>
        <taxon>Fibrobacteria</taxon>
        <taxon>Fibrobacterales</taxon>
        <taxon>Fibrobacteraceae</taxon>
        <taxon>Hallerella</taxon>
    </lineage>
</organism>
<comment type="caution">
    <text evidence="3">The sequence shown here is derived from an EMBL/GenBank/DDBJ whole genome shotgun (WGS) entry which is preliminary data.</text>
</comment>
<sequence>MLLEKTSVVLWIGLLLFLIACDENSSAPSHSDFSDSSSSILQSSSSSTLPNGVSSFSQSSSSESIPTSSDGCIRSSSSRTVQSSSSSAISSSSSEAEILSSSSPTSSSSNAIVAVDPSTVVKGSFTDKRDGKVYKTVKIGEQTWMAENLNYSDSVNTPSLVGKSWCYENDSSYCKKYGRLYSWAAAIDSVALYDANGINCGYHYLCSALPDTVPGICPHGYHLPSWPEWKTLLSAIGGISNSGIILSTTGNLLMATDDWIPWASQKGTDDYGFSALPAGHYSGELGNFGYVRESTSFWTSTTAGTLYYSDAIHLNNRDRKASLVTPDRRNGFSIRCLMD</sequence>
<proteinExistence type="predicted"/>
<dbReference type="PROSITE" id="PS51257">
    <property type="entry name" value="PROKAR_LIPOPROTEIN"/>
    <property type="match status" value="1"/>
</dbReference>
<dbReference type="OrthoDB" id="9805760at2"/>
<dbReference type="Pfam" id="PF09603">
    <property type="entry name" value="Fib_succ_major"/>
    <property type="match status" value="1"/>
</dbReference>
<dbReference type="NCBIfam" id="TIGR02145">
    <property type="entry name" value="Fib_succ_major"/>
    <property type="match status" value="1"/>
</dbReference>
<accession>A0A2M9A9T0</accession>
<feature type="region of interest" description="Disordered" evidence="1">
    <location>
        <begin position="44"/>
        <end position="79"/>
    </location>
</feature>
<gene>
    <name evidence="3" type="ORF">BGX16_2498</name>
</gene>
<feature type="compositionally biased region" description="Low complexity" evidence="1">
    <location>
        <begin position="54"/>
        <end position="79"/>
    </location>
</feature>
<name>A0A2M9A9T0_9BACT</name>
<dbReference type="RefSeq" id="WP_100426327.1">
    <property type="nucleotide sequence ID" value="NZ_PGEX01000001.1"/>
</dbReference>
<feature type="domain" description="Fibrobacter succinogenes major paralogous" evidence="2">
    <location>
        <begin position="137"/>
        <end position="337"/>
    </location>
</feature>
<evidence type="ECO:0000313" key="4">
    <source>
        <dbReference type="Proteomes" id="UP000231134"/>
    </source>
</evidence>
<evidence type="ECO:0000259" key="2">
    <source>
        <dbReference type="Pfam" id="PF09603"/>
    </source>
</evidence>
<reference evidence="3 4" key="1">
    <citation type="submission" date="2017-11" db="EMBL/GenBank/DDBJ databases">
        <title>Animal gut microbial communities from fecal samples from Wisconsin, USA.</title>
        <authorList>
            <person name="Neumann A."/>
        </authorList>
    </citation>
    <scope>NUCLEOTIDE SEQUENCE [LARGE SCALE GENOMIC DNA]</scope>
    <source>
        <strain evidence="3 4">UWS3</strain>
    </source>
</reference>
<keyword evidence="4" id="KW-1185">Reference proteome</keyword>
<dbReference type="Proteomes" id="UP000231134">
    <property type="component" value="Unassembled WGS sequence"/>
</dbReference>
<dbReference type="InterPro" id="IPR011871">
    <property type="entry name" value="Fib_succ_major"/>
</dbReference>
<protein>
    <submittedName>
        <fullName evidence="3">Uncharacterized protein (TIGR02145 family)</fullName>
    </submittedName>
</protein>
<evidence type="ECO:0000313" key="3">
    <source>
        <dbReference type="EMBL" id="PJJ42469.1"/>
    </source>
</evidence>
<evidence type="ECO:0000256" key="1">
    <source>
        <dbReference type="SAM" id="MobiDB-lite"/>
    </source>
</evidence>
<dbReference type="EMBL" id="PGEX01000001">
    <property type="protein sequence ID" value="PJJ42469.1"/>
    <property type="molecule type" value="Genomic_DNA"/>
</dbReference>
<dbReference type="AlphaFoldDB" id="A0A2M9A9T0"/>